<reference evidence="3" key="1">
    <citation type="journal article" date="2020" name="Stud. Mycol.">
        <title>101 Dothideomycetes genomes: a test case for predicting lifestyles and emergence of pathogens.</title>
        <authorList>
            <person name="Haridas S."/>
            <person name="Albert R."/>
            <person name="Binder M."/>
            <person name="Bloem J."/>
            <person name="Labutti K."/>
            <person name="Salamov A."/>
            <person name="Andreopoulos B."/>
            <person name="Baker S."/>
            <person name="Barry K."/>
            <person name="Bills G."/>
            <person name="Bluhm B."/>
            <person name="Cannon C."/>
            <person name="Castanera R."/>
            <person name="Culley D."/>
            <person name="Daum C."/>
            <person name="Ezra D."/>
            <person name="Gonzalez J."/>
            <person name="Henrissat B."/>
            <person name="Kuo A."/>
            <person name="Liang C."/>
            <person name="Lipzen A."/>
            <person name="Lutzoni F."/>
            <person name="Magnuson J."/>
            <person name="Mondo S."/>
            <person name="Nolan M."/>
            <person name="Ohm R."/>
            <person name="Pangilinan J."/>
            <person name="Park H.-J."/>
            <person name="Ramirez L."/>
            <person name="Alfaro M."/>
            <person name="Sun H."/>
            <person name="Tritt A."/>
            <person name="Yoshinaga Y."/>
            <person name="Zwiers L.-H."/>
            <person name="Turgeon B."/>
            <person name="Goodwin S."/>
            <person name="Spatafora J."/>
            <person name="Crous P."/>
            <person name="Grigoriev I."/>
        </authorList>
    </citation>
    <scope>NUCLEOTIDE SEQUENCE</scope>
    <source>
        <strain evidence="3">CBS 122367</strain>
    </source>
</reference>
<dbReference type="Pfam" id="PF07859">
    <property type="entry name" value="Abhydrolase_3"/>
    <property type="match status" value="1"/>
</dbReference>
<name>A0A6G1IN89_9PLEO</name>
<organism evidence="3 4">
    <name type="scientific">Lentithecium fluviatile CBS 122367</name>
    <dbReference type="NCBI Taxonomy" id="1168545"/>
    <lineage>
        <taxon>Eukaryota</taxon>
        <taxon>Fungi</taxon>
        <taxon>Dikarya</taxon>
        <taxon>Ascomycota</taxon>
        <taxon>Pezizomycotina</taxon>
        <taxon>Dothideomycetes</taxon>
        <taxon>Pleosporomycetidae</taxon>
        <taxon>Pleosporales</taxon>
        <taxon>Massarineae</taxon>
        <taxon>Lentitheciaceae</taxon>
        <taxon>Lentithecium</taxon>
    </lineage>
</organism>
<protein>
    <submittedName>
        <fullName evidence="3">Alpha/beta-hydrolase</fullName>
    </submittedName>
</protein>
<proteinExistence type="predicted"/>
<evidence type="ECO:0000256" key="1">
    <source>
        <dbReference type="ARBA" id="ARBA00022801"/>
    </source>
</evidence>
<dbReference type="Gene3D" id="3.40.50.1820">
    <property type="entry name" value="alpha/beta hydrolase"/>
    <property type="match status" value="1"/>
</dbReference>
<dbReference type="Proteomes" id="UP000799291">
    <property type="component" value="Unassembled WGS sequence"/>
</dbReference>
<dbReference type="PANTHER" id="PTHR48081">
    <property type="entry name" value="AB HYDROLASE SUPERFAMILY PROTEIN C4A8.06C"/>
    <property type="match status" value="1"/>
</dbReference>
<dbReference type="InterPro" id="IPR050300">
    <property type="entry name" value="GDXG_lipolytic_enzyme"/>
</dbReference>
<dbReference type="GO" id="GO:0016787">
    <property type="term" value="F:hydrolase activity"/>
    <property type="evidence" value="ECO:0007669"/>
    <property type="project" value="UniProtKB-KW"/>
</dbReference>
<dbReference type="OrthoDB" id="2152029at2759"/>
<dbReference type="PANTHER" id="PTHR48081:SF8">
    <property type="entry name" value="ALPHA_BETA HYDROLASE FOLD-3 DOMAIN-CONTAINING PROTEIN-RELATED"/>
    <property type="match status" value="1"/>
</dbReference>
<dbReference type="SUPFAM" id="SSF53474">
    <property type="entry name" value="alpha/beta-Hydrolases"/>
    <property type="match status" value="1"/>
</dbReference>
<feature type="domain" description="Alpha/beta hydrolase fold-3" evidence="2">
    <location>
        <begin position="131"/>
        <end position="351"/>
    </location>
</feature>
<evidence type="ECO:0000313" key="3">
    <source>
        <dbReference type="EMBL" id="KAF2679714.1"/>
    </source>
</evidence>
<keyword evidence="4" id="KW-1185">Reference proteome</keyword>
<dbReference type="InterPro" id="IPR029058">
    <property type="entry name" value="AB_hydrolase_fold"/>
</dbReference>
<keyword evidence="1 3" id="KW-0378">Hydrolase</keyword>
<dbReference type="InterPro" id="IPR013094">
    <property type="entry name" value="AB_hydrolase_3"/>
</dbReference>
<evidence type="ECO:0000313" key="4">
    <source>
        <dbReference type="Proteomes" id="UP000799291"/>
    </source>
</evidence>
<gene>
    <name evidence="3" type="ORF">K458DRAFT_407826</name>
</gene>
<accession>A0A6G1IN89</accession>
<evidence type="ECO:0000259" key="2">
    <source>
        <dbReference type="Pfam" id="PF07859"/>
    </source>
</evidence>
<dbReference type="AlphaFoldDB" id="A0A6G1IN89"/>
<sequence length="379" mass="41993">MSILSTQPFKTLYALSATTFELFCLPLWILRNITVRGRQHPSWTFRQSLSVRLLFAYVYHIAKIQIRTPLPLTPGKEAERFIVVRAKKEDEEKYFRGPLVGNPDVRLQDVGGTWYPAPLSRDSDVENVLVVLHIHGGAYVTGDGRTEATGFLAKNLLKHTPATHVLAPQYRLSTLPASKTSNPFPAALQDSLTTYLYLLHELKIPARNVVISGDSAGANNAIALLRYLAEYGEELGIEAPSAALLWSPWLNTADNTPEFTLTNPNYATDYLSHPFTWWGSTAYAGLGGQAALENGYASPNGRPFRTQVPLWVNCGGAEALFFDDREWAEMMEKEGNKVRFDVEEGAPHDVLLVGNLCGFEEAAGRGAKRAGEWLGDVRK</sequence>
<dbReference type="EMBL" id="MU005601">
    <property type="protein sequence ID" value="KAF2679714.1"/>
    <property type="molecule type" value="Genomic_DNA"/>
</dbReference>